<evidence type="ECO:0000256" key="2">
    <source>
        <dbReference type="SAM" id="SignalP"/>
    </source>
</evidence>
<dbReference type="RefSeq" id="WP_172340922.1">
    <property type="nucleotide sequence ID" value="NZ_JACIDX010000015.1"/>
</dbReference>
<evidence type="ECO:0008006" key="5">
    <source>
        <dbReference type="Google" id="ProtNLM"/>
    </source>
</evidence>
<evidence type="ECO:0000313" key="4">
    <source>
        <dbReference type="Proteomes" id="UP000548867"/>
    </source>
</evidence>
<keyword evidence="2" id="KW-0732">Signal</keyword>
<feature type="signal peptide" evidence="2">
    <location>
        <begin position="1"/>
        <end position="22"/>
    </location>
</feature>
<accession>A0A7W6CHH8</accession>
<feature type="chain" id="PRO_5031498870" description="PepSY domain-containing protein" evidence="2">
    <location>
        <begin position="23"/>
        <end position="110"/>
    </location>
</feature>
<name>A0A7W6CHH8_9SPHN</name>
<keyword evidence="4" id="KW-1185">Reference proteome</keyword>
<organism evidence="3 4">
    <name type="scientific">Novosphingobium sediminicola</name>
    <dbReference type="NCBI Taxonomy" id="563162"/>
    <lineage>
        <taxon>Bacteria</taxon>
        <taxon>Pseudomonadati</taxon>
        <taxon>Pseudomonadota</taxon>
        <taxon>Alphaproteobacteria</taxon>
        <taxon>Sphingomonadales</taxon>
        <taxon>Sphingomonadaceae</taxon>
        <taxon>Novosphingobium</taxon>
    </lineage>
</organism>
<feature type="compositionally biased region" description="Polar residues" evidence="1">
    <location>
        <begin position="18"/>
        <end position="29"/>
    </location>
</feature>
<feature type="region of interest" description="Disordered" evidence="1">
    <location>
        <begin position="18"/>
        <end position="55"/>
    </location>
</feature>
<evidence type="ECO:0000256" key="1">
    <source>
        <dbReference type="SAM" id="MobiDB-lite"/>
    </source>
</evidence>
<reference evidence="3 4" key="1">
    <citation type="submission" date="2020-08" db="EMBL/GenBank/DDBJ databases">
        <title>Genomic Encyclopedia of Type Strains, Phase IV (KMG-IV): sequencing the most valuable type-strain genomes for metagenomic binning, comparative biology and taxonomic classification.</title>
        <authorList>
            <person name="Goeker M."/>
        </authorList>
    </citation>
    <scope>NUCLEOTIDE SEQUENCE [LARGE SCALE GENOMIC DNA]</scope>
    <source>
        <strain evidence="3 4">DSM 27057</strain>
    </source>
</reference>
<gene>
    <name evidence="3" type="ORF">GGR38_003607</name>
</gene>
<comment type="caution">
    <text evidence="3">The sequence shown here is derived from an EMBL/GenBank/DDBJ whole genome shotgun (WGS) entry which is preliminary data.</text>
</comment>
<evidence type="ECO:0000313" key="3">
    <source>
        <dbReference type="EMBL" id="MBB3956641.1"/>
    </source>
</evidence>
<dbReference type="EMBL" id="JACIDX010000015">
    <property type="protein sequence ID" value="MBB3956641.1"/>
    <property type="molecule type" value="Genomic_DNA"/>
</dbReference>
<proteinExistence type="predicted"/>
<protein>
    <recommendedName>
        <fullName evidence="5">PepSY domain-containing protein</fullName>
    </recommendedName>
</protein>
<dbReference type="AlphaFoldDB" id="A0A7W6CHH8"/>
<dbReference type="Proteomes" id="UP000548867">
    <property type="component" value="Unassembled WGS sequence"/>
</dbReference>
<sequence>MTLITLAMTMAATMATGSQALAQGAQKPTASDHAPANPAIKSPDKITWGQLGKGRNSFTEGEARMRLEKAGYTRVDQLKLDTDGLWQARAQLDGQPVRVALDYKGNVAHR</sequence>